<dbReference type="InterPro" id="IPR025758">
    <property type="entry name" value="Fic/DOC_N"/>
</dbReference>
<evidence type="ECO:0000313" key="6">
    <source>
        <dbReference type="Proteomes" id="UP000664122"/>
    </source>
</evidence>
<evidence type="ECO:0000259" key="4">
    <source>
        <dbReference type="PROSITE" id="PS51459"/>
    </source>
</evidence>
<proteinExistence type="predicted"/>
<dbReference type="InterPro" id="IPR026287">
    <property type="entry name" value="SoFic-like"/>
</dbReference>
<evidence type="ECO:0000256" key="2">
    <source>
        <dbReference type="PIRSR" id="PIRSR640198-1"/>
    </source>
</evidence>
<evidence type="ECO:0000256" key="1">
    <source>
        <dbReference type="PIRSR" id="PIRSR038925-1"/>
    </source>
</evidence>
<feature type="domain" description="Fido" evidence="4">
    <location>
        <begin position="140"/>
        <end position="290"/>
    </location>
</feature>
<reference evidence="5" key="1">
    <citation type="submission" date="2021-03" db="EMBL/GenBank/DDBJ databases">
        <title>Whole genome sequence of Jiella sp. CQZ9-1.</title>
        <authorList>
            <person name="Tuo L."/>
        </authorList>
    </citation>
    <scope>NUCLEOTIDE SEQUENCE</scope>
    <source>
        <strain evidence="5">CQZ9-1</strain>
    </source>
</reference>
<dbReference type="InterPro" id="IPR040198">
    <property type="entry name" value="Fido_containing"/>
</dbReference>
<feature type="binding site" evidence="1">
    <location>
        <position position="268"/>
    </location>
    <ligand>
        <name>ATP</name>
        <dbReference type="ChEBI" id="CHEBI:30616"/>
    </ligand>
</feature>
<keyword evidence="1" id="KW-0547">Nucleotide-binding</keyword>
<dbReference type="PIRSF" id="PIRSF038925">
    <property type="entry name" value="AMP-prot_trans"/>
    <property type="match status" value="1"/>
</dbReference>
<dbReference type="Pfam" id="PF02661">
    <property type="entry name" value="Fic"/>
    <property type="match status" value="1"/>
</dbReference>
<dbReference type="EMBL" id="JAFMPP010000022">
    <property type="protein sequence ID" value="MBO0664481.1"/>
    <property type="molecule type" value="Genomic_DNA"/>
</dbReference>
<gene>
    <name evidence="5" type="ORF">J1C48_18055</name>
</gene>
<dbReference type="AlphaFoldDB" id="A0A939G2F1"/>
<dbReference type="GO" id="GO:0005524">
    <property type="term" value="F:ATP binding"/>
    <property type="evidence" value="ECO:0007669"/>
    <property type="project" value="UniProtKB-KW"/>
</dbReference>
<name>A0A939G2F1_9HYPH</name>
<keyword evidence="6" id="KW-1185">Reference proteome</keyword>
<dbReference type="InterPro" id="IPR036597">
    <property type="entry name" value="Fido-like_dom_sf"/>
</dbReference>
<dbReference type="InterPro" id="IPR003812">
    <property type="entry name" value="Fido"/>
</dbReference>
<dbReference type="Pfam" id="PF13784">
    <property type="entry name" value="Fic_N"/>
    <property type="match status" value="1"/>
</dbReference>
<dbReference type="Gene3D" id="1.10.3290.10">
    <property type="entry name" value="Fido-like domain"/>
    <property type="match status" value="1"/>
</dbReference>
<dbReference type="PANTHER" id="PTHR13504:SF38">
    <property type="entry name" value="FIDO DOMAIN-CONTAINING PROTEIN"/>
    <property type="match status" value="1"/>
</dbReference>
<keyword evidence="1" id="KW-0067">ATP-binding</keyword>
<organism evidence="5 6">
    <name type="scientific">Jiella flava</name>
    <dbReference type="NCBI Taxonomy" id="2816857"/>
    <lineage>
        <taxon>Bacteria</taxon>
        <taxon>Pseudomonadati</taxon>
        <taxon>Pseudomonadota</taxon>
        <taxon>Alphaproteobacteria</taxon>
        <taxon>Hyphomicrobiales</taxon>
        <taxon>Aurantimonadaceae</taxon>
        <taxon>Jiella</taxon>
    </lineage>
</organism>
<dbReference type="PANTHER" id="PTHR13504">
    <property type="entry name" value="FIDO DOMAIN-CONTAINING PROTEIN DDB_G0283145"/>
    <property type="match status" value="1"/>
</dbReference>
<dbReference type="PROSITE" id="PS51459">
    <property type="entry name" value="FIDO"/>
    <property type="match status" value="1"/>
</dbReference>
<sequence length="399" mass="44093">MRLIKGSRVADGENQRLGAYVETSAGGERVRAYVPAPLPPKPPLELGRFMQVYERAIAAVGRLDGVTTILPSTPLFLYMYVRKEALLSSQIEGTQSSLSDLLLFENHEAPAVELDDVTEVSNYVAAIEHGVSRMRGGFPLSLRLIREMHAILLKSGRGAAKQPGEFRRSQNWIGGTRPGNALFVPPPPNRLDECLDALERFLHSEDAALPPLIRAGLAHVQFETIHPFLDGNGRLGRLLITLILCEAGVLREPILYLSLFLKSRRDDYYRLLQEVRQAGTWETWMEFFLTGVAETAEQASATARDLIAMFDAHRQQIAGLGRAAPSALRVHELMQASPIVTIQTVSEKLAVSFPTASTALENLAKINVVRETTGRQRGRIYAYSDYLALLDRGTDPLPA</sequence>
<evidence type="ECO:0000256" key="3">
    <source>
        <dbReference type="PIRSR" id="PIRSR640198-2"/>
    </source>
</evidence>
<protein>
    <submittedName>
        <fullName evidence="5">Fic family protein</fullName>
    </submittedName>
</protein>
<dbReference type="SUPFAM" id="SSF140931">
    <property type="entry name" value="Fic-like"/>
    <property type="match status" value="1"/>
</dbReference>
<feature type="binding site" evidence="1">
    <location>
        <begin position="231"/>
        <end position="237"/>
    </location>
    <ligand>
        <name>ATP</name>
        <dbReference type="ChEBI" id="CHEBI:30616"/>
    </ligand>
</feature>
<feature type="active site" evidence="2">
    <location>
        <position position="226"/>
    </location>
</feature>
<accession>A0A939G2F1</accession>
<feature type="binding site" evidence="3">
    <location>
        <begin position="230"/>
        <end position="237"/>
    </location>
    <ligand>
        <name>ATP</name>
        <dbReference type="ChEBI" id="CHEBI:30616"/>
    </ligand>
</feature>
<dbReference type="Proteomes" id="UP000664122">
    <property type="component" value="Unassembled WGS sequence"/>
</dbReference>
<feature type="binding site" evidence="3">
    <location>
        <begin position="268"/>
        <end position="269"/>
    </location>
    <ligand>
        <name>ATP</name>
        <dbReference type="ChEBI" id="CHEBI:30616"/>
    </ligand>
</feature>
<comment type="caution">
    <text evidence="5">The sequence shown here is derived from an EMBL/GenBank/DDBJ whole genome shotgun (WGS) entry which is preliminary data.</text>
</comment>
<feature type="binding site" evidence="1">
    <location>
        <position position="226"/>
    </location>
    <ligand>
        <name>ATP</name>
        <dbReference type="ChEBI" id="CHEBI:30616"/>
    </ligand>
</feature>
<feature type="binding site" evidence="1">
    <location>
        <position position="92"/>
    </location>
    <ligand>
        <name>ATP</name>
        <dbReference type="ChEBI" id="CHEBI:30616"/>
    </ligand>
</feature>
<evidence type="ECO:0000313" key="5">
    <source>
        <dbReference type="EMBL" id="MBO0664481.1"/>
    </source>
</evidence>